<protein>
    <recommendedName>
        <fullName evidence="3">DUF6542 domain-containing protein</fullName>
    </recommendedName>
</protein>
<organism evidence="4 5">
    <name type="scientific">Nonomuraea soli</name>
    <dbReference type="NCBI Taxonomy" id="1032476"/>
    <lineage>
        <taxon>Bacteria</taxon>
        <taxon>Bacillati</taxon>
        <taxon>Actinomycetota</taxon>
        <taxon>Actinomycetes</taxon>
        <taxon>Streptosporangiales</taxon>
        <taxon>Streptosporangiaceae</taxon>
        <taxon>Nonomuraea</taxon>
    </lineage>
</organism>
<keyword evidence="2" id="KW-0472">Membrane</keyword>
<gene>
    <name evidence="4" type="ORF">HNR30_007102</name>
</gene>
<feature type="domain" description="DUF6542" evidence="3">
    <location>
        <begin position="11"/>
        <end position="126"/>
    </location>
</feature>
<dbReference type="RefSeq" id="WP_181614422.1">
    <property type="nucleotide sequence ID" value="NZ_BAABAM010000011.1"/>
</dbReference>
<feature type="region of interest" description="Disordered" evidence="1">
    <location>
        <begin position="136"/>
        <end position="174"/>
    </location>
</feature>
<accession>A0A7W0CQZ1</accession>
<feature type="transmembrane region" description="Helical" evidence="2">
    <location>
        <begin position="102"/>
        <end position="121"/>
    </location>
</feature>
<evidence type="ECO:0000259" key="3">
    <source>
        <dbReference type="Pfam" id="PF20177"/>
    </source>
</evidence>
<evidence type="ECO:0000313" key="4">
    <source>
        <dbReference type="EMBL" id="MBA2895716.1"/>
    </source>
</evidence>
<dbReference type="AlphaFoldDB" id="A0A7W0CQZ1"/>
<feature type="transmembrane region" description="Helical" evidence="2">
    <location>
        <begin position="61"/>
        <end position="82"/>
    </location>
</feature>
<dbReference type="Pfam" id="PF20177">
    <property type="entry name" value="DUF6542"/>
    <property type="match status" value="1"/>
</dbReference>
<feature type="transmembrane region" description="Helical" evidence="2">
    <location>
        <begin position="37"/>
        <end position="56"/>
    </location>
</feature>
<evidence type="ECO:0000256" key="2">
    <source>
        <dbReference type="SAM" id="Phobius"/>
    </source>
</evidence>
<name>A0A7W0CQZ1_9ACTN</name>
<evidence type="ECO:0000313" key="5">
    <source>
        <dbReference type="Proteomes" id="UP000530928"/>
    </source>
</evidence>
<keyword evidence="2" id="KW-1133">Transmembrane helix</keyword>
<feature type="transmembrane region" description="Helical" evidence="2">
    <location>
        <begin position="12"/>
        <end position="31"/>
    </location>
</feature>
<keyword evidence="5" id="KW-1185">Reference proteome</keyword>
<proteinExistence type="predicted"/>
<dbReference type="InterPro" id="IPR006311">
    <property type="entry name" value="TAT_signal"/>
</dbReference>
<reference evidence="4 5" key="1">
    <citation type="submission" date="2020-07" db="EMBL/GenBank/DDBJ databases">
        <title>Genomic Encyclopedia of Type Strains, Phase IV (KMG-IV): sequencing the most valuable type-strain genomes for metagenomic binning, comparative biology and taxonomic classification.</title>
        <authorList>
            <person name="Goeker M."/>
        </authorList>
    </citation>
    <scope>NUCLEOTIDE SEQUENCE [LARGE SCALE GENOMIC DNA]</scope>
    <source>
        <strain evidence="4 5">DSM 45533</strain>
    </source>
</reference>
<keyword evidence="2" id="KW-0812">Transmembrane</keyword>
<comment type="caution">
    <text evidence="4">The sequence shown here is derived from an EMBL/GenBank/DDBJ whole genome shotgun (WGS) entry which is preliminary data.</text>
</comment>
<dbReference type="InterPro" id="IPR046672">
    <property type="entry name" value="DUF6542"/>
</dbReference>
<dbReference type="PROSITE" id="PS51318">
    <property type="entry name" value="TAT"/>
    <property type="match status" value="1"/>
</dbReference>
<dbReference type="EMBL" id="JACDUR010000007">
    <property type="protein sequence ID" value="MBA2895716.1"/>
    <property type="molecule type" value="Genomic_DNA"/>
</dbReference>
<evidence type="ECO:0000256" key="1">
    <source>
        <dbReference type="SAM" id="MobiDB-lite"/>
    </source>
</evidence>
<sequence length="174" mass="18490">MSEYGRRSAIRLTARGAIALALLSTLLGYALASALDVPLLVGAVFVLGALLATLLVNPRELLTLVVTPPLIFFCATLAVEIARALGAPSFVQSLGFGLYTSLSAGAPWLFAGSALVLAVAWKRGLPANVRELREDLRTTADVPKPRRGGAEPAFAPEPEGYFEPRVYGSPRREE</sequence>
<dbReference type="Proteomes" id="UP000530928">
    <property type="component" value="Unassembled WGS sequence"/>
</dbReference>